<accession>A0AAW0Q4A0</accession>
<feature type="region of interest" description="Disordered" evidence="1">
    <location>
        <begin position="1"/>
        <end position="38"/>
    </location>
</feature>
<organism evidence="2 3">
    <name type="scientific">Mugilogobius chulae</name>
    <name type="common">yellowstripe goby</name>
    <dbReference type="NCBI Taxonomy" id="88201"/>
    <lineage>
        <taxon>Eukaryota</taxon>
        <taxon>Metazoa</taxon>
        <taxon>Chordata</taxon>
        <taxon>Craniata</taxon>
        <taxon>Vertebrata</taxon>
        <taxon>Euteleostomi</taxon>
        <taxon>Actinopterygii</taxon>
        <taxon>Neopterygii</taxon>
        <taxon>Teleostei</taxon>
        <taxon>Neoteleostei</taxon>
        <taxon>Acanthomorphata</taxon>
        <taxon>Gobiaria</taxon>
        <taxon>Gobiiformes</taxon>
        <taxon>Gobioidei</taxon>
        <taxon>Gobiidae</taxon>
        <taxon>Gobionellinae</taxon>
        <taxon>Mugilogobius</taxon>
    </lineage>
</organism>
<reference evidence="3" key="1">
    <citation type="submission" date="2024-04" db="EMBL/GenBank/DDBJ databases">
        <title>Salinicola lusitanus LLJ914,a marine bacterium isolated from the Okinawa Trough.</title>
        <authorList>
            <person name="Li J."/>
        </authorList>
    </citation>
    <scope>NUCLEOTIDE SEQUENCE [LARGE SCALE GENOMIC DNA]</scope>
</reference>
<comment type="caution">
    <text evidence="2">The sequence shown here is derived from an EMBL/GenBank/DDBJ whole genome shotgun (WGS) entry which is preliminary data.</text>
</comment>
<proteinExistence type="predicted"/>
<evidence type="ECO:0000256" key="1">
    <source>
        <dbReference type="SAM" id="MobiDB-lite"/>
    </source>
</evidence>
<dbReference type="Proteomes" id="UP001460270">
    <property type="component" value="Unassembled WGS sequence"/>
</dbReference>
<evidence type="ECO:0000313" key="2">
    <source>
        <dbReference type="EMBL" id="KAK7939042.1"/>
    </source>
</evidence>
<dbReference type="EMBL" id="JBBPFD010000002">
    <property type="protein sequence ID" value="KAK7939042.1"/>
    <property type="molecule type" value="Genomic_DNA"/>
</dbReference>
<keyword evidence="3" id="KW-1185">Reference proteome</keyword>
<gene>
    <name evidence="2" type="ORF">WMY93_002368</name>
</gene>
<name>A0AAW0Q4A0_9GOBI</name>
<sequence length="168" mass="19096">MVKKERARGVQGDLQREWTYAMKDTRESSQQQQQQQQQRCKELIGLCEGDLTRHDHSNTHSSTVQKRFTGPQVSPCKVCRKSSPVSNSSRGILRRSQVSSQVFSSSPLGGICSDNLTREGSRRHPKQMSEIPQHVPPEVEEQQIYSEFQPVGYFKIHATTTALFFVTC</sequence>
<feature type="region of interest" description="Disordered" evidence="1">
    <location>
        <begin position="51"/>
        <end position="93"/>
    </location>
</feature>
<evidence type="ECO:0000313" key="3">
    <source>
        <dbReference type="Proteomes" id="UP001460270"/>
    </source>
</evidence>
<dbReference type="AlphaFoldDB" id="A0AAW0Q4A0"/>
<protein>
    <submittedName>
        <fullName evidence="2">Uncharacterized protein</fullName>
    </submittedName>
</protein>